<evidence type="ECO:0000256" key="7">
    <source>
        <dbReference type="ARBA" id="ARBA00022679"/>
    </source>
</evidence>
<proteinExistence type="inferred from homology"/>
<dbReference type="Pfam" id="PF01135">
    <property type="entry name" value="PCMT"/>
    <property type="match status" value="1"/>
</dbReference>
<sequence>MIFSASDYEKRRCTKMAENIATEIEISLPLFRALSEISRSEFVPIEAHAYDLNPQPILGNQWISSPLTVAKMIMQTECDKCENILEIGCGSGYAAAVLSKIVNRVFTIERIERLVKEAKKHFENLGISNVNVRYDDGNCGWRNFAPYERILIWAASENVNDRLFSQLENGGILLAPIIKDDKQFITKFRKNINGEISEEIVEECEFVPLLSGRE</sequence>
<dbReference type="HOGENOM" id="CLU_055432_2_0_7"/>
<dbReference type="GO" id="GO:0032259">
    <property type="term" value="P:methylation"/>
    <property type="evidence" value="ECO:0007669"/>
    <property type="project" value="UniProtKB-KW"/>
</dbReference>
<name>A7HZW3_CAMHC</name>
<evidence type="ECO:0000313" key="11">
    <source>
        <dbReference type="Proteomes" id="UP000002407"/>
    </source>
</evidence>
<dbReference type="PROSITE" id="PS01279">
    <property type="entry name" value="PCMT"/>
    <property type="match status" value="1"/>
</dbReference>
<comment type="similarity">
    <text evidence="2">Belongs to the methyltransferase superfamily. L-isoaspartyl/D-aspartyl protein methyltransferase family.</text>
</comment>
<dbReference type="GO" id="GO:0030091">
    <property type="term" value="P:protein repair"/>
    <property type="evidence" value="ECO:0007669"/>
    <property type="project" value="UniProtKB-UniRule"/>
</dbReference>
<evidence type="ECO:0000256" key="5">
    <source>
        <dbReference type="ARBA" id="ARBA00022490"/>
    </source>
</evidence>
<comment type="subcellular location">
    <subcellularLocation>
        <location evidence="1">Cytoplasm</location>
    </subcellularLocation>
</comment>
<dbReference type="RefSeq" id="WP_012108085.1">
    <property type="nucleotide sequence ID" value="NC_009714.1"/>
</dbReference>
<gene>
    <name evidence="10" type="primary">pcm</name>
    <name evidence="10" type="ordered locus">CHAB381_0196</name>
</gene>
<dbReference type="PANTHER" id="PTHR11579:SF0">
    <property type="entry name" value="PROTEIN-L-ISOASPARTATE(D-ASPARTATE) O-METHYLTRANSFERASE"/>
    <property type="match status" value="1"/>
</dbReference>
<keyword evidence="6 10" id="KW-0489">Methyltransferase</keyword>
<dbReference type="KEGG" id="cha:CHAB381_0196"/>
<reference evidence="11" key="1">
    <citation type="submission" date="2007-07" db="EMBL/GenBank/DDBJ databases">
        <title>Complete genome sequence of Campylobacter hominis ATCC BAA-381, a commensal isolated from the human gastrointestinal tract.</title>
        <authorList>
            <person name="Fouts D.E."/>
            <person name="Mongodin E.F."/>
            <person name="Puiu D."/>
            <person name="Sebastian Y."/>
            <person name="Miller W.G."/>
            <person name="Mandrell R.E."/>
            <person name="Nelson K.E."/>
        </authorList>
    </citation>
    <scope>NUCLEOTIDE SEQUENCE [LARGE SCALE GENOMIC DNA]</scope>
    <source>
        <strain evidence="11">ATCC BAA-381 / LMG 19568 / NCTC 13146 / CH001A</strain>
    </source>
</reference>
<dbReference type="SUPFAM" id="SSF53335">
    <property type="entry name" value="S-adenosyl-L-methionine-dependent methyltransferases"/>
    <property type="match status" value="1"/>
</dbReference>
<dbReference type="GO" id="GO:0005737">
    <property type="term" value="C:cytoplasm"/>
    <property type="evidence" value="ECO:0007669"/>
    <property type="project" value="UniProtKB-SubCell"/>
</dbReference>
<dbReference type="OrthoDB" id="9810066at2"/>
<evidence type="ECO:0000256" key="3">
    <source>
        <dbReference type="ARBA" id="ARBA00011890"/>
    </source>
</evidence>
<keyword evidence="5" id="KW-0963">Cytoplasm</keyword>
<dbReference type="EC" id="2.1.1.77" evidence="3 9"/>
<evidence type="ECO:0000313" key="10">
    <source>
        <dbReference type="EMBL" id="ABS50930.1"/>
    </source>
</evidence>
<evidence type="ECO:0000256" key="2">
    <source>
        <dbReference type="ARBA" id="ARBA00005369"/>
    </source>
</evidence>
<protein>
    <recommendedName>
        <fullName evidence="4 9">Protein-L-isoaspartate O-methyltransferase</fullName>
        <ecNumber evidence="3 9">2.1.1.77</ecNumber>
    </recommendedName>
</protein>
<dbReference type="PANTHER" id="PTHR11579">
    <property type="entry name" value="PROTEIN-L-ISOASPARTATE O-METHYLTRANSFERASE"/>
    <property type="match status" value="1"/>
</dbReference>
<accession>A7HZW3</accession>
<keyword evidence="11" id="KW-1185">Reference proteome</keyword>
<evidence type="ECO:0000256" key="1">
    <source>
        <dbReference type="ARBA" id="ARBA00004496"/>
    </source>
</evidence>
<dbReference type="EMBL" id="CP000776">
    <property type="protein sequence ID" value="ABS50930.1"/>
    <property type="molecule type" value="Genomic_DNA"/>
</dbReference>
<dbReference type="InterPro" id="IPR029063">
    <property type="entry name" value="SAM-dependent_MTases_sf"/>
</dbReference>
<evidence type="ECO:0000256" key="8">
    <source>
        <dbReference type="ARBA" id="ARBA00022691"/>
    </source>
</evidence>
<organism evidence="10 11">
    <name type="scientific">Campylobacter hominis (strain ATCC BAA-381 / DSM 21671 / CCUG 45161 / LMG 19568 / NCTC 13146 / CH001A)</name>
    <dbReference type="NCBI Taxonomy" id="360107"/>
    <lineage>
        <taxon>Bacteria</taxon>
        <taxon>Pseudomonadati</taxon>
        <taxon>Campylobacterota</taxon>
        <taxon>Epsilonproteobacteria</taxon>
        <taxon>Campylobacterales</taxon>
        <taxon>Campylobacteraceae</taxon>
        <taxon>Campylobacter</taxon>
    </lineage>
</organism>
<dbReference type="CDD" id="cd02440">
    <property type="entry name" value="AdoMet_MTases"/>
    <property type="match status" value="1"/>
</dbReference>
<dbReference type="AlphaFoldDB" id="A7HZW3"/>
<evidence type="ECO:0000256" key="4">
    <source>
        <dbReference type="ARBA" id="ARBA00013346"/>
    </source>
</evidence>
<dbReference type="GO" id="GO:0004719">
    <property type="term" value="F:protein-L-isoaspartate (D-aspartate) O-methyltransferase activity"/>
    <property type="evidence" value="ECO:0007669"/>
    <property type="project" value="UniProtKB-UniRule"/>
</dbReference>
<dbReference type="eggNOG" id="COG2518">
    <property type="taxonomic scope" value="Bacteria"/>
</dbReference>
<evidence type="ECO:0000256" key="9">
    <source>
        <dbReference type="NCBIfam" id="TIGR00080"/>
    </source>
</evidence>
<dbReference type="STRING" id="360107.CHAB381_0196"/>
<keyword evidence="7 10" id="KW-0808">Transferase</keyword>
<dbReference type="Proteomes" id="UP000002407">
    <property type="component" value="Chromosome"/>
</dbReference>
<dbReference type="Gene3D" id="3.40.50.150">
    <property type="entry name" value="Vaccinia Virus protein VP39"/>
    <property type="match status" value="1"/>
</dbReference>
<dbReference type="NCBIfam" id="TIGR00080">
    <property type="entry name" value="pimt"/>
    <property type="match status" value="1"/>
</dbReference>
<keyword evidence="8" id="KW-0949">S-adenosyl-L-methionine</keyword>
<evidence type="ECO:0000256" key="6">
    <source>
        <dbReference type="ARBA" id="ARBA00022603"/>
    </source>
</evidence>
<dbReference type="NCBIfam" id="NF001453">
    <property type="entry name" value="PRK00312.1"/>
    <property type="match status" value="1"/>
</dbReference>
<dbReference type="InterPro" id="IPR000682">
    <property type="entry name" value="PCMT"/>
</dbReference>